<dbReference type="AlphaFoldDB" id="A0A8I1EAL5"/>
<name>A0A8I1EAL5_9PSED</name>
<evidence type="ECO:0000259" key="3">
    <source>
        <dbReference type="Pfam" id="PF02719"/>
    </source>
</evidence>
<dbReference type="InterPro" id="IPR051203">
    <property type="entry name" value="Polysaccharide_Synthase-Rel"/>
</dbReference>
<dbReference type="Pfam" id="PF02719">
    <property type="entry name" value="Polysacc_synt_2"/>
    <property type="match status" value="1"/>
</dbReference>
<dbReference type="RefSeq" id="WP_040266180.1">
    <property type="nucleotide sequence ID" value="NZ_DDKJ01000026.1"/>
</dbReference>
<dbReference type="Proteomes" id="UP000645865">
    <property type="component" value="Unassembled WGS sequence"/>
</dbReference>
<feature type="domain" description="Polysaccharide biosynthesis protein CapD-like" evidence="3">
    <location>
        <begin position="300"/>
        <end position="607"/>
    </location>
</feature>
<dbReference type="PANTHER" id="PTHR43318:SF1">
    <property type="entry name" value="POLYSACCHARIDE BIOSYNTHESIS PROTEIN EPSC-RELATED"/>
    <property type="match status" value="1"/>
</dbReference>
<feature type="transmembrane region" description="Helical" evidence="2">
    <location>
        <begin position="84"/>
        <end position="106"/>
    </location>
</feature>
<gene>
    <name evidence="4" type="ORF">YA0853_30585</name>
</gene>
<comment type="similarity">
    <text evidence="1">Belongs to the polysaccharide synthase family.</text>
</comment>
<dbReference type="PANTHER" id="PTHR43318">
    <property type="entry name" value="UDP-N-ACETYLGLUCOSAMINE 4,6-DEHYDRATASE"/>
    <property type="match status" value="1"/>
</dbReference>
<evidence type="ECO:0000256" key="2">
    <source>
        <dbReference type="SAM" id="Phobius"/>
    </source>
</evidence>
<reference evidence="4" key="1">
    <citation type="submission" date="2020-12" db="EMBL/GenBank/DDBJ databases">
        <title>Comparative genomic insights into the epidemiology and virulence of plant pathogenic Pseudomonads from Turkey.</title>
        <authorList>
            <person name="Dillon M."/>
            <person name="Ruiz-Bedoya T."/>
            <person name="Bendalovic-Torma C."/>
            <person name="Guttman K.M."/>
            <person name="Kwak H."/>
            <person name="Middleton M.A."/>
            <person name="Wang P.W."/>
            <person name="Horuz S."/>
            <person name="Aysan Y."/>
            <person name="Guttman D.S."/>
        </authorList>
    </citation>
    <scope>NUCLEOTIDE SEQUENCE</scope>
    <source>
        <strain evidence="4">S5_IA_3a</strain>
    </source>
</reference>
<keyword evidence="2" id="KW-0472">Membrane</keyword>
<dbReference type="InterPro" id="IPR003869">
    <property type="entry name" value="Polysac_CapD-like"/>
</dbReference>
<proteinExistence type="inferred from homology"/>
<dbReference type="EMBL" id="JAEILH010000066">
    <property type="protein sequence ID" value="MBI6627967.1"/>
    <property type="molecule type" value="Genomic_DNA"/>
</dbReference>
<dbReference type="FunFam" id="3.40.50.720:FF:000568">
    <property type="entry name" value="Polysaccharide biosynthesis protein"/>
    <property type="match status" value="1"/>
</dbReference>
<evidence type="ECO:0000256" key="1">
    <source>
        <dbReference type="ARBA" id="ARBA00007430"/>
    </source>
</evidence>
<accession>A0A8I1EAL5</accession>
<dbReference type="SUPFAM" id="SSF51735">
    <property type="entry name" value="NAD(P)-binding Rossmann-fold domains"/>
    <property type="match status" value="2"/>
</dbReference>
<protein>
    <submittedName>
        <fullName evidence="4">Polysaccharide biosynthesis protein</fullName>
    </submittedName>
</protein>
<comment type="caution">
    <text evidence="4">The sequence shown here is derived from an EMBL/GenBank/DDBJ whole genome shotgun (WGS) entry which is preliminary data.</text>
</comment>
<evidence type="ECO:0000313" key="5">
    <source>
        <dbReference type="Proteomes" id="UP000645865"/>
    </source>
</evidence>
<keyword evidence="2" id="KW-0812">Transmembrane</keyword>
<feature type="transmembrane region" description="Helical" evidence="2">
    <location>
        <begin position="21"/>
        <end position="41"/>
    </location>
</feature>
<dbReference type="InterPro" id="IPR036291">
    <property type="entry name" value="NAD(P)-bd_dom_sf"/>
</dbReference>
<feature type="transmembrane region" description="Helical" evidence="2">
    <location>
        <begin position="53"/>
        <end position="72"/>
    </location>
</feature>
<organism evidence="4 5">
    <name type="scientific">Pseudomonas rhodesiae</name>
    <dbReference type="NCBI Taxonomy" id="76760"/>
    <lineage>
        <taxon>Bacteria</taxon>
        <taxon>Pseudomonadati</taxon>
        <taxon>Pseudomonadota</taxon>
        <taxon>Gammaproteobacteria</taxon>
        <taxon>Pseudomonadales</taxon>
        <taxon>Pseudomonadaceae</taxon>
        <taxon>Pseudomonas</taxon>
    </lineage>
</organism>
<dbReference type="CDD" id="cd05237">
    <property type="entry name" value="UDP_invert_4-6DH_SDR_e"/>
    <property type="match status" value="1"/>
</dbReference>
<sequence length="664" mass="74159">MDSIRAYLLSLPRRQKRILQVIADVVLVWLALWLAFVVRLGMDEMINPVKLHLWLFICAPVVSVPLFIRFGMYRAVMRYFGNDALIAIVKAVSLSALVLGVVVYWYSNHQNVVPRSTIFNYWWLSLIMLGGLRLAMRQYFLGDWFAAAQHVPFTSREDGLPRVTIYGAGAAGNQLVAALRMGRVMRPVAFIDDDDSISDRVIAGLQVYKPKHIQRMIDATGAQEILLAIPSVNRARRREILGFLEGYPLHVRSVPGFMDLASGRVKVDDIQEVDIADLLGRDSVPAQGELLERCIHEQNILVTGAGGSIGSELCRQILALQPTTLLLFEHSEFNLYCILSEIEQRIARESLPIRVLPILGSVRNQDQLLDVMKTWRVDTVYHAAAYKHVPIVEHNIAEGVLNNVIGTLNTAQAALQAGVSNFVLISTDKAVRPTNVMGSTKRLAELTLQALSREIAPVLFGDKSNVPRVNKTRFTMVRFGNVLGSSGSVIPLFHKQIKSGGPLTVTHPKITRYFMTIPEAAQLVIQAGSMGQGGDVFVLDMGEPVKIVELAEKMVHLSGLSLRSEKNPHGDIAIEFTGLRPGEKLYEELLIGDNVVATQHPMIMSANEDHIEWEVLKSKLTELLDAVRRDDYTRVRQLLRDTVSGYSPDGEIVDWIYQQRRLEP</sequence>
<dbReference type="Gene3D" id="3.40.50.720">
    <property type="entry name" value="NAD(P)-binding Rossmann-like Domain"/>
    <property type="match status" value="2"/>
</dbReference>
<feature type="transmembrane region" description="Helical" evidence="2">
    <location>
        <begin position="118"/>
        <end position="136"/>
    </location>
</feature>
<keyword evidence="2" id="KW-1133">Transmembrane helix</keyword>
<evidence type="ECO:0000313" key="4">
    <source>
        <dbReference type="EMBL" id="MBI6627967.1"/>
    </source>
</evidence>